<name>A0AAW8LI43_ACILW</name>
<dbReference type="Proteomes" id="UP001262767">
    <property type="component" value="Unassembled WGS sequence"/>
</dbReference>
<accession>A0AAW8LI43</accession>
<protein>
    <submittedName>
        <fullName evidence="1">Uncharacterized protein</fullName>
    </submittedName>
</protein>
<comment type="caution">
    <text evidence="1">The sequence shown here is derived from an EMBL/GenBank/DDBJ whole genome shotgun (WGS) entry which is preliminary data.</text>
</comment>
<evidence type="ECO:0000313" key="2">
    <source>
        <dbReference type="Proteomes" id="UP001262767"/>
    </source>
</evidence>
<proteinExistence type="predicted"/>
<dbReference type="AlphaFoldDB" id="A0AAW8LI43"/>
<reference evidence="1" key="1">
    <citation type="submission" date="2023-07" db="EMBL/GenBank/DDBJ databases">
        <title>Sorghum-associated microbial communities from plants grown in Nebraska, USA.</title>
        <authorList>
            <person name="Schachtman D."/>
        </authorList>
    </citation>
    <scope>NUCLEOTIDE SEQUENCE</scope>
    <source>
        <strain evidence="1">BE44</strain>
    </source>
</reference>
<evidence type="ECO:0000313" key="1">
    <source>
        <dbReference type="EMBL" id="MDR6628317.1"/>
    </source>
</evidence>
<sequence length="83" mass="9327">MTEYKITSLKDLLNIPVDRIDDCLDELKDGLKFMHAQMVAFEIPVADAVFDSFTWKDDGAKDMTSNAHFSCGGVVQVKVDRND</sequence>
<dbReference type="EMBL" id="JAVDSC010000001">
    <property type="protein sequence ID" value="MDR6628317.1"/>
    <property type="molecule type" value="Genomic_DNA"/>
</dbReference>
<organism evidence="1 2">
    <name type="scientific">Acinetobacter lwoffii</name>
    <dbReference type="NCBI Taxonomy" id="28090"/>
    <lineage>
        <taxon>Bacteria</taxon>
        <taxon>Pseudomonadati</taxon>
        <taxon>Pseudomonadota</taxon>
        <taxon>Gammaproteobacteria</taxon>
        <taxon>Moraxellales</taxon>
        <taxon>Moraxellaceae</taxon>
        <taxon>Acinetobacter</taxon>
    </lineage>
</organism>
<gene>
    <name evidence="1" type="ORF">J2X86_000305</name>
</gene>
<dbReference type="RefSeq" id="WP_310076653.1">
    <property type="nucleotide sequence ID" value="NZ_JAVDSC010000001.1"/>
</dbReference>